<comment type="similarity">
    <text evidence="2">Belongs to the NEMF family.</text>
</comment>
<dbReference type="InterPro" id="IPR051608">
    <property type="entry name" value="RQC_Subunit_NEMF"/>
</dbReference>
<name>A0A1I7XUU7_HETBA</name>
<dbReference type="PANTHER" id="PTHR15239">
    <property type="entry name" value="NUCLEAR EXPORT MEDIATOR FACTOR NEMF"/>
    <property type="match status" value="1"/>
</dbReference>
<dbReference type="GO" id="GO:1990116">
    <property type="term" value="P:ribosome-associated ubiquitin-dependent protein catabolic process"/>
    <property type="evidence" value="ECO:0007669"/>
    <property type="project" value="TreeGrafter"/>
</dbReference>
<keyword evidence="3" id="KW-0963">Cytoplasm</keyword>
<dbReference type="GO" id="GO:1990112">
    <property type="term" value="C:RQC complex"/>
    <property type="evidence" value="ECO:0007669"/>
    <property type="project" value="TreeGrafter"/>
</dbReference>
<evidence type="ECO:0000256" key="5">
    <source>
        <dbReference type="SAM" id="Phobius"/>
    </source>
</evidence>
<protein>
    <submittedName>
        <fullName evidence="9">Protein kinase domain-containing protein</fullName>
    </submittedName>
</protein>
<sequence length="556" mass="63443">METQKQEQRALNIEREALKKFENVKKDQDSRLLALTECQKKQKLMGDRIIFNKDLVERALVVIRGAIANQLSWDAIEEMREKAASAGDSVAKSIVQLNLDSNLFTMRLPDPFCEDEPLMDIVIDIGLNAFQNSRRYFDDKRAAAEKKIIYYLVSLALSSLYYYHARYLRAGDIYVHADIRGAASIIIRNKQGKGDIPPKTLTEAAQMAVCYSNAWEANVISSAWWVRHDQVSRTAPSGEYLTAGSFMIRGKKNYMPASPLVMGFGLIFRLDDESSDRYKNKMKVTECDDQFHENNGDDEPENHCNIKDVEVKAKEDENEDVFPDIQVEIKGLKLSTDADDDYSIIEIGPKARNREQAKEVTKEKETQKYLEHKGEERRVENFLNPILCPFPWCLIFRIFPFSGKPTTEPKPAPVIEEKEKENMVFLNRKNEINLELRKETEVADEEDDKDDDVHIEDSEGLIYQLTANPMEDDGLLHAIPVVAPYQVMSNFKYKVKLTCGTGKRGKAAKSALELFLRSKNPNNQEESLIRSLIGDDHVSRNIPGKVRVSAPQLHSK</sequence>
<evidence type="ECO:0000256" key="3">
    <source>
        <dbReference type="ARBA" id="ARBA00022490"/>
    </source>
</evidence>
<organism evidence="8 9">
    <name type="scientific">Heterorhabditis bacteriophora</name>
    <name type="common">Entomopathogenic nematode worm</name>
    <dbReference type="NCBI Taxonomy" id="37862"/>
    <lineage>
        <taxon>Eukaryota</taxon>
        <taxon>Metazoa</taxon>
        <taxon>Ecdysozoa</taxon>
        <taxon>Nematoda</taxon>
        <taxon>Chromadorea</taxon>
        <taxon>Rhabditida</taxon>
        <taxon>Rhabditina</taxon>
        <taxon>Rhabditomorpha</taxon>
        <taxon>Strongyloidea</taxon>
        <taxon>Heterorhabditidae</taxon>
        <taxon>Heterorhabditis</taxon>
    </lineage>
</organism>
<dbReference type="GO" id="GO:0072344">
    <property type="term" value="P:rescue of stalled ribosome"/>
    <property type="evidence" value="ECO:0007669"/>
    <property type="project" value="TreeGrafter"/>
</dbReference>
<evidence type="ECO:0000313" key="8">
    <source>
        <dbReference type="Proteomes" id="UP000095283"/>
    </source>
</evidence>
<dbReference type="AlphaFoldDB" id="A0A1I7XUU7"/>
<dbReference type="GO" id="GO:0005737">
    <property type="term" value="C:cytoplasm"/>
    <property type="evidence" value="ECO:0007669"/>
    <property type="project" value="UniProtKB-SubCell"/>
</dbReference>
<feature type="domain" description="NFACT protein C-terminal" evidence="7">
    <location>
        <begin position="461"/>
        <end position="549"/>
    </location>
</feature>
<evidence type="ECO:0000259" key="6">
    <source>
        <dbReference type="Pfam" id="PF05670"/>
    </source>
</evidence>
<keyword evidence="5" id="KW-0472">Membrane</keyword>
<dbReference type="Pfam" id="PF11923">
    <property type="entry name" value="NFACT-C"/>
    <property type="match status" value="1"/>
</dbReference>
<dbReference type="PANTHER" id="PTHR15239:SF6">
    <property type="entry name" value="RIBOSOME QUALITY CONTROL COMPLEX SUBUNIT NEMF"/>
    <property type="match status" value="1"/>
</dbReference>
<dbReference type="InterPro" id="IPR021846">
    <property type="entry name" value="NFACT-C"/>
</dbReference>
<evidence type="ECO:0000313" key="9">
    <source>
        <dbReference type="WBParaSite" id="Hba_21595"/>
    </source>
</evidence>
<feature type="transmembrane region" description="Helical" evidence="5">
    <location>
        <begin position="148"/>
        <end position="164"/>
    </location>
</feature>
<proteinExistence type="inferred from homology"/>
<reference evidence="9" key="1">
    <citation type="submission" date="2016-11" db="UniProtKB">
        <authorList>
            <consortium name="WormBaseParasite"/>
        </authorList>
    </citation>
    <scope>IDENTIFICATION</scope>
</reference>
<feature type="domain" description="NFACT RNA-binding" evidence="6">
    <location>
        <begin position="165"/>
        <end position="250"/>
    </location>
</feature>
<evidence type="ECO:0000259" key="7">
    <source>
        <dbReference type="Pfam" id="PF11923"/>
    </source>
</evidence>
<accession>A0A1I7XUU7</accession>
<keyword evidence="5" id="KW-1133">Transmembrane helix</keyword>
<dbReference type="GO" id="GO:0043023">
    <property type="term" value="F:ribosomal large subunit binding"/>
    <property type="evidence" value="ECO:0007669"/>
    <property type="project" value="TreeGrafter"/>
</dbReference>
<comment type="subcellular location">
    <subcellularLocation>
        <location evidence="1">Cytoplasm</location>
    </subcellularLocation>
</comment>
<dbReference type="Proteomes" id="UP000095283">
    <property type="component" value="Unplaced"/>
</dbReference>
<dbReference type="WBParaSite" id="Hba_21595">
    <property type="protein sequence ID" value="Hba_21595"/>
    <property type="gene ID" value="Hba_21595"/>
</dbReference>
<dbReference type="GO" id="GO:0000049">
    <property type="term" value="F:tRNA binding"/>
    <property type="evidence" value="ECO:0007669"/>
    <property type="project" value="TreeGrafter"/>
</dbReference>
<evidence type="ECO:0000256" key="1">
    <source>
        <dbReference type="ARBA" id="ARBA00004496"/>
    </source>
</evidence>
<dbReference type="InterPro" id="IPR008532">
    <property type="entry name" value="NFACT_RNA-bd"/>
</dbReference>
<keyword evidence="5" id="KW-0812">Transmembrane</keyword>
<evidence type="ECO:0000256" key="2">
    <source>
        <dbReference type="ARBA" id="ARBA00008318"/>
    </source>
</evidence>
<keyword evidence="4" id="KW-0175">Coiled coil</keyword>
<keyword evidence="8" id="KW-1185">Reference proteome</keyword>
<dbReference type="Pfam" id="PF05670">
    <property type="entry name" value="NFACT-R_1"/>
    <property type="match status" value="1"/>
</dbReference>
<evidence type="ECO:0000256" key="4">
    <source>
        <dbReference type="ARBA" id="ARBA00023054"/>
    </source>
</evidence>